<proteinExistence type="predicted"/>
<gene>
    <name evidence="1" type="ORF">PLOB_00024228</name>
</gene>
<reference evidence="1 2" key="1">
    <citation type="submission" date="2022-05" db="EMBL/GenBank/DDBJ databases">
        <authorList>
            <consortium name="Genoscope - CEA"/>
            <person name="William W."/>
        </authorList>
    </citation>
    <scope>NUCLEOTIDE SEQUENCE [LARGE SCALE GENOMIC DNA]</scope>
</reference>
<keyword evidence="2" id="KW-1185">Reference proteome</keyword>
<protein>
    <submittedName>
        <fullName evidence="1">Uncharacterized protein</fullName>
    </submittedName>
</protein>
<dbReference type="EMBL" id="CALNXK010000029">
    <property type="protein sequence ID" value="CAH3116085.1"/>
    <property type="molecule type" value="Genomic_DNA"/>
</dbReference>
<sequence>LIKRKTKSQTTPLRIARNNKIYTNNEDIADQFNKHFINEGPNLAGKTDKSNENPHNISQNATSYYNLLDILKFDNILKLKVALFAHNIINDPTGIPTIFSGTLPLASDCRIH</sequence>
<name>A0ABN8NNE4_9CNID</name>
<dbReference type="Proteomes" id="UP001159405">
    <property type="component" value="Unassembled WGS sequence"/>
</dbReference>
<evidence type="ECO:0000313" key="1">
    <source>
        <dbReference type="EMBL" id="CAH3116085.1"/>
    </source>
</evidence>
<comment type="caution">
    <text evidence="1">The sequence shown here is derived from an EMBL/GenBank/DDBJ whole genome shotgun (WGS) entry which is preliminary data.</text>
</comment>
<accession>A0ABN8NNE4</accession>
<organism evidence="1 2">
    <name type="scientific">Porites lobata</name>
    <dbReference type="NCBI Taxonomy" id="104759"/>
    <lineage>
        <taxon>Eukaryota</taxon>
        <taxon>Metazoa</taxon>
        <taxon>Cnidaria</taxon>
        <taxon>Anthozoa</taxon>
        <taxon>Hexacorallia</taxon>
        <taxon>Scleractinia</taxon>
        <taxon>Fungiina</taxon>
        <taxon>Poritidae</taxon>
        <taxon>Porites</taxon>
    </lineage>
</organism>
<feature type="non-terminal residue" evidence="1">
    <location>
        <position position="1"/>
    </location>
</feature>
<evidence type="ECO:0000313" key="2">
    <source>
        <dbReference type="Proteomes" id="UP001159405"/>
    </source>
</evidence>